<proteinExistence type="predicted"/>
<organism evidence="2">
    <name type="scientific">Aeromonas hydrophila</name>
    <dbReference type="NCBI Taxonomy" id="644"/>
    <lineage>
        <taxon>Bacteria</taxon>
        <taxon>Pseudomonadati</taxon>
        <taxon>Pseudomonadota</taxon>
        <taxon>Gammaproteobacteria</taxon>
        <taxon>Aeromonadales</taxon>
        <taxon>Aeromonadaceae</taxon>
        <taxon>Aeromonas</taxon>
    </lineage>
</organism>
<accession>A0A926IY41</accession>
<reference evidence="2" key="1">
    <citation type="submission" date="2020-07" db="EMBL/GenBank/DDBJ databases">
        <title>Carbapenem Resistant Aeromonas hydrophila Carrying blacphA7 Isolated from Two Solid Organ Transplant Patients.</title>
        <authorList>
            <person name="Hilt E."/>
            <person name="Fitzwater S.P."/>
            <person name="Ward K."/>
            <person name="De St Maurice A."/>
            <person name="Chandrasekaran S."/>
            <person name="Garner O.B."/>
            <person name="Yang S."/>
        </authorList>
    </citation>
    <scope>NUCLEOTIDE SEQUENCE</scope>
    <source>
        <strain evidence="2">B-1</strain>
    </source>
</reference>
<evidence type="ECO:0000313" key="2">
    <source>
        <dbReference type="EMBL" id="MBC8673972.1"/>
    </source>
</evidence>
<evidence type="ECO:0000256" key="1">
    <source>
        <dbReference type="SAM" id="MobiDB-lite"/>
    </source>
</evidence>
<name>A0A926IY41_AERHY</name>
<feature type="region of interest" description="Disordered" evidence="1">
    <location>
        <begin position="61"/>
        <end position="90"/>
    </location>
</feature>
<dbReference type="AlphaFoldDB" id="A0A926IY41"/>
<protein>
    <submittedName>
        <fullName evidence="2">Uncharacterized protein</fullName>
    </submittedName>
</protein>
<comment type="caution">
    <text evidence="2">The sequence shown here is derived from an EMBL/GenBank/DDBJ whole genome shotgun (WGS) entry which is preliminary data.</text>
</comment>
<sequence>MQENSSIPVIIGGFGISHIFVDERRSGALAGGHRQRQVQRPSACNASTACWCMRRSPRPAAAAGGLNERAQGGPGRYSRGHAAADGRRQPACRRPGRLRYRVALADPGDQAGGGCERGAGPYARAQRRPLRCHPHQRSGQCRAVRQQGRFGGGLRQRFHPLHRRWPVRAGRRGGGLDRCCMPAAPWG</sequence>
<dbReference type="EMBL" id="JACLAN010000003">
    <property type="protein sequence ID" value="MBC8673972.1"/>
    <property type="molecule type" value="Genomic_DNA"/>
</dbReference>
<gene>
    <name evidence="2" type="ORF">H2136_08555</name>
</gene>